<dbReference type="EMBL" id="JBHRZG010000001">
    <property type="protein sequence ID" value="MFC3831287.1"/>
    <property type="molecule type" value="Genomic_DNA"/>
</dbReference>
<organism evidence="1 2">
    <name type="scientific">Deinococcus rufus</name>
    <dbReference type="NCBI Taxonomy" id="2136097"/>
    <lineage>
        <taxon>Bacteria</taxon>
        <taxon>Thermotogati</taxon>
        <taxon>Deinococcota</taxon>
        <taxon>Deinococci</taxon>
        <taxon>Deinococcales</taxon>
        <taxon>Deinococcaceae</taxon>
        <taxon>Deinococcus</taxon>
    </lineage>
</organism>
<evidence type="ECO:0000313" key="2">
    <source>
        <dbReference type="Proteomes" id="UP001595803"/>
    </source>
</evidence>
<accession>A0ABV7Z1P2</accession>
<proteinExistence type="predicted"/>
<name>A0ABV7Z1P2_9DEIO</name>
<comment type="caution">
    <text evidence="1">The sequence shown here is derived from an EMBL/GenBank/DDBJ whole genome shotgun (WGS) entry which is preliminary data.</text>
</comment>
<reference evidence="2" key="1">
    <citation type="journal article" date="2019" name="Int. J. Syst. Evol. Microbiol.">
        <title>The Global Catalogue of Microorganisms (GCM) 10K type strain sequencing project: providing services to taxonomists for standard genome sequencing and annotation.</title>
        <authorList>
            <consortium name="The Broad Institute Genomics Platform"/>
            <consortium name="The Broad Institute Genome Sequencing Center for Infectious Disease"/>
            <person name="Wu L."/>
            <person name="Ma J."/>
        </authorList>
    </citation>
    <scope>NUCLEOTIDE SEQUENCE [LARGE SCALE GENOMIC DNA]</scope>
    <source>
        <strain evidence="2">CCTCC AB 2017081</strain>
    </source>
</reference>
<dbReference type="Proteomes" id="UP001595803">
    <property type="component" value="Unassembled WGS sequence"/>
</dbReference>
<gene>
    <name evidence="1" type="ORF">ACFOSB_00230</name>
</gene>
<protein>
    <submittedName>
        <fullName evidence="1">Uncharacterized protein</fullName>
    </submittedName>
</protein>
<evidence type="ECO:0000313" key="1">
    <source>
        <dbReference type="EMBL" id="MFC3831287.1"/>
    </source>
</evidence>
<keyword evidence="2" id="KW-1185">Reference proteome</keyword>
<sequence>MTHLHWFQQDDDWLCRLSHTHTLTLHGLGLYLSPVTPDDALFTDHGDGWFEIGLDFSRDPTDRGIHLDAEAFLLGDLASGQSVRLALGERGNPPLLHDEWTVPPFPPALLGEA</sequence>
<dbReference type="RefSeq" id="WP_322473218.1">
    <property type="nucleotide sequence ID" value="NZ_JBHRZG010000001.1"/>
</dbReference>